<sequence length="64" mass="7057">METAESSQILAGRWDIAGGVFRFIGALVSDVLPGWAKWTIGGLLAFAVLWEAGNRLRRRRSAVR</sequence>
<organism evidence="2 3">
    <name type="scientific">Streptomyces goshikiensis</name>
    <dbReference type="NCBI Taxonomy" id="1942"/>
    <lineage>
        <taxon>Bacteria</taxon>
        <taxon>Bacillati</taxon>
        <taxon>Actinomycetota</taxon>
        <taxon>Actinomycetes</taxon>
        <taxon>Kitasatosporales</taxon>
        <taxon>Streptomycetaceae</taxon>
        <taxon>Streptomyces</taxon>
    </lineage>
</organism>
<proteinExistence type="predicted"/>
<gene>
    <name evidence="2" type="ORF">OHU17_28790</name>
</gene>
<evidence type="ECO:0000313" key="3">
    <source>
        <dbReference type="Proteomes" id="UP001432075"/>
    </source>
</evidence>
<keyword evidence="3" id="KW-1185">Reference proteome</keyword>
<reference evidence="2" key="1">
    <citation type="submission" date="2022-10" db="EMBL/GenBank/DDBJ databases">
        <title>The complete genomes of actinobacterial strains from the NBC collection.</title>
        <authorList>
            <person name="Joergensen T.S."/>
            <person name="Alvarez Arevalo M."/>
            <person name="Sterndorff E.B."/>
            <person name="Faurdal D."/>
            <person name="Vuksanovic O."/>
            <person name="Mourched A.-S."/>
            <person name="Charusanti P."/>
            <person name="Shaw S."/>
            <person name="Blin K."/>
            <person name="Weber T."/>
        </authorList>
    </citation>
    <scope>NUCLEOTIDE SEQUENCE</scope>
    <source>
        <strain evidence="2">NBC_00283</strain>
    </source>
</reference>
<name>A0ABZ1RSK5_9ACTN</name>
<evidence type="ECO:0000256" key="1">
    <source>
        <dbReference type="SAM" id="Phobius"/>
    </source>
</evidence>
<dbReference type="RefSeq" id="WP_100582415.1">
    <property type="nucleotide sequence ID" value="NZ_CP108057.1"/>
</dbReference>
<dbReference type="Proteomes" id="UP001432075">
    <property type="component" value="Chromosome"/>
</dbReference>
<dbReference type="EMBL" id="CP108057">
    <property type="protein sequence ID" value="WUO49504.1"/>
    <property type="molecule type" value="Genomic_DNA"/>
</dbReference>
<keyword evidence="1" id="KW-0472">Membrane</keyword>
<evidence type="ECO:0000313" key="2">
    <source>
        <dbReference type="EMBL" id="WUO49504.1"/>
    </source>
</evidence>
<keyword evidence="1" id="KW-0812">Transmembrane</keyword>
<accession>A0ABZ1RSK5</accession>
<protein>
    <submittedName>
        <fullName evidence="2">Uncharacterized protein</fullName>
    </submittedName>
</protein>
<feature type="transmembrane region" description="Helical" evidence="1">
    <location>
        <begin position="35"/>
        <end position="52"/>
    </location>
</feature>
<keyword evidence="1" id="KW-1133">Transmembrane helix</keyword>